<reference evidence="1 2" key="1">
    <citation type="submission" date="2012-02" db="EMBL/GenBank/DDBJ databases">
        <title>Improved High-Quality Draft Sequence of Rhizobium leguminosarum bv. trifolii WSM2297.</title>
        <authorList>
            <consortium name="US DOE Joint Genome Institute"/>
            <person name="Lucas S."/>
            <person name="Han J."/>
            <person name="Lapidus A."/>
            <person name="Cheng J.-F."/>
            <person name="Goodwin L."/>
            <person name="Pitluck S."/>
            <person name="Peters L."/>
            <person name="Ovchinnikova G."/>
            <person name="Zhang X."/>
            <person name="Detter J.C."/>
            <person name="Han C."/>
            <person name="Tapia R."/>
            <person name="Land M."/>
            <person name="Hauser L."/>
            <person name="Kyrpides N."/>
            <person name="Ivanova N."/>
            <person name="Pagani I."/>
            <person name="Brau L."/>
            <person name="Yates R."/>
            <person name="O'Hara G."/>
            <person name="Rui T."/>
            <person name="Howieson J."/>
            <person name="Reeve W."/>
            <person name="Woyke T."/>
        </authorList>
    </citation>
    <scope>NUCLEOTIDE SEQUENCE [LARGE SCALE GENOMIC DNA]</scope>
    <source>
        <strain evidence="1 2">WSM2297</strain>
    </source>
</reference>
<proteinExistence type="predicted"/>
<dbReference type="OrthoDB" id="9801450at2"/>
<dbReference type="PANTHER" id="PTHR36455">
    <property type="match status" value="1"/>
</dbReference>
<dbReference type="EMBL" id="JH719395">
    <property type="protein sequence ID" value="EJC80707.1"/>
    <property type="molecule type" value="Genomic_DNA"/>
</dbReference>
<evidence type="ECO:0000313" key="2">
    <source>
        <dbReference type="Proteomes" id="UP000005732"/>
    </source>
</evidence>
<dbReference type="RefSeq" id="WP_003581447.1">
    <property type="nucleotide sequence ID" value="NZ_JH719395.1"/>
</dbReference>
<dbReference type="Proteomes" id="UP000005732">
    <property type="component" value="Unassembled WGS sequence"/>
</dbReference>
<gene>
    <name evidence="1" type="ORF">Rleg4DRAFT_2350</name>
</gene>
<dbReference type="InterPro" id="IPR008878">
    <property type="entry name" value="Transposase_IS66_Orf2"/>
</dbReference>
<protein>
    <submittedName>
        <fullName evidence="1">Transposase</fullName>
    </submittedName>
</protein>
<organism evidence="1 2">
    <name type="scientific">Rhizobium leguminosarum bv. trifolii WSM2297</name>
    <dbReference type="NCBI Taxonomy" id="754762"/>
    <lineage>
        <taxon>Bacteria</taxon>
        <taxon>Pseudomonadati</taxon>
        <taxon>Pseudomonadota</taxon>
        <taxon>Alphaproteobacteria</taxon>
        <taxon>Hyphomicrobiales</taxon>
        <taxon>Rhizobiaceae</taxon>
        <taxon>Rhizobium/Agrobacterium group</taxon>
        <taxon>Rhizobium</taxon>
    </lineage>
</organism>
<sequence>MIGPSGNVRVYLACGVTDMRRGIDGLSALVETVIKEAPGSGAIFGFRGKRADRIKLLWWDGQGFCLFYKILERGYFPWPTAKDGVAHLTQAQLSMLVDGIDWRADLRGLLLPDELVKSYILQGHPGQNAGTSGANRLCTRVWKQRR</sequence>
<dbReference type="HOGENOM" id="CLU_128110_1_0_5"/>
<dbReference type="NCBIfam" id="NF033819">
    <property type="entry name" value="IS66_TnpB"/>
    <property type="match status" value="1"/>
</dbReference>
<accession>J0CC52</accession>
<dbReference type="PANTHER" id="PTHR36455:SF1">
    <property type="entry name" value="BLR8292 PROTEIN"/>
    <property type="match status" value="1"/>
</dbReference>
<evidence type="ECO:0000313" key="1">
    <source>
        <dbReference type="EMBL" id="EJC80707.1"/>
    </source>
</evidence>
<dbReference type="Pfam" id="PF05717">
    <property type="entry name" value="TnpB_IS66"/>
    <property type="match status" value="1"/>
</dbReference>
<name>J0CC52_RHILT</name>
<dbReference type="AlphaFoldDB" id="J0CC52"/>